<evidence type="ECO:0000256" key="4">
    <source>
        <dbReference type="SAM" id="Phobius"/>
    </source>
</evidence>
<feature type="compositionally biased region" description="Polar residues" evidence="3">
    <location>
        <begin position="1334"/>
        <end position="1346"/>
    </location>
</feature>
<dbReference type="HOGENOM" id="CLU_003997_0_0_1"/>
<evidence type="ECO:0000313" key="7">
    <source>
        <dbReference type="Proteomes" id="UP000019804"/>
    </source>
</evidence>
<dbReference type="InterPro" id="IPR009081">
    <property type="entry name" value="PP-bd_ACP"/>
</dbReference>
<dbReference type="EMBL" id="KK088474">
    <property type="protein sequence ID" value="EYE90083.1"/>
    <property type="molecule type" value="Genomic_DNA"/>
</dbReference>
<feature type="compositionally biased region" description="Basic and acidic residues" evidence="3">
    <location>
        <begin position="1319"/>
        <end position="1329"/>
    </location>
</feature>
<dbReference type="SMART" id="SM00823">
    <property type="entry name" value="PKS_PP"/>
    <property type="match status" value="1"/>
</dbReference>
<reference evidence="7" key="1">
    <citation type="journal article" date="2014" name="Nat. Commun.">
        <title>Genomic adaptations of the halophilic Dead Sea filamentous fungus Eurotium rubrum.</title>
        <authorList>
            <person name="Kis-Papo T."/>
            <person name="Weig A.R."/>
            <person name="Riley R."/>
            <person name="Persoh D."/>
            <person name="Salamov A."/>
            <person name="Sun H."/>
            <person name="Lipzen A."/>
            <person name="Wasser S.P."/>
            <person name="Rambold G."/>
            <person name="Grigoriev I.V."/>
            <person name="Nevo E."/>
        </authorList>
    </citation>
    <scope>NUCLEOTIDE SEQUENCE [LARGE SCALE GENOMIC DNA]</scope>
    <source>
        <strain evidence="7">CBS 135680</strain>
    </source>
</reference>
<dbReference type="Gene3D" id="3.30.300.30">
    <property type="match status" value="1"/>
</dbReference>
<dbReference type="PANTHER" id="PTHR43201:SF10">
    <property type="entry name" value="CARRIER DOMAIN-CONTAINING PROTEIN"/>
    <property type="match status" value="1"/>
</dbReference>
<dbReference type="GO" id="GO:0031956">
    <property type="term" value="F:medium-chain fatty acid-CoA ligase activity"/>
    <property type="evidence" value="ECO:0007669"/>
    <property type="project" value="TreeGrafter"/>
</dbReference>
<dbReference type="STRING" id="1388766.A0A017RZA4"/>
<keyword evidence="4" id="KW-1133">Transmembrane helix</keyword>
<keyword evidence="2" id="KW-0597">Phosphoprotein</keyword>
<dbReference type="PANTHER" id="PTHR43201">
    <property type="entry name" value="ACYL-COA SYNTHETASE"/>
    <property type="match status" value="1"/>
</dbReference>
<dbReference type="SUPFAM" id="SSF51161">
    <property type="entry name" value="Trimeric LpxA-like enzymes"/>
    <property type="match status" value="3"/>
</dbReference>
<organism evidence="6 7">
    <name type="scientific">Aspergillus ruber (strain CBS 135680)</name>
    <dbReference type="NCBI Taxonomy" id="1388766"/>
    <lineage>
        <taxon>Eukaryota</taxon>
        <taxon>Fungi</taxon>
        <taxon>Dikarya</taxon>
        <taxon>Ascomycota</taxon>
        <taxon>Pezizomycotina</taxon>
        <taxon>Eurotiomycetes</taxon>
        <taxon>Eurotiomycetidae</taxon>
        <taxon>Eurotiales</taxon>
        <taxon>Aspergillaceae</taxon>
        <taxon>Aspergillus</taxon>
        <taxon>Aspergillus subgen. Aspergillus</taxon>
    </lineage>
</organism>
<dbReference type="Pfam" id="PF00550">
    <property type="entry name" value="PP-binding"/>
    <property type="match status" value="1"/>
</dbReference>
<evidence type="ECO:0000256" key="2">
    <source>
        <dbReference type="ARBA" id="ARBA00022553"/>
    </source>
</evidence>
<name>A0A017RZA4_ASPRC</name>
<dbReference type="Pfam" id="PF00501">
    <property type="entry name" value="AMP-binding"/>
    <property type="match status" value="1"/>
</dbReference>
<keyword evidence="1" id="KW-0596">Phosphopantetheine</keyword>
<dbReference type="InterPro" id="IPR045851">
    <property type="entry name" value="AMP-bd_C_sf"/>
</dbReference>
<dbReference type="SUPFAM" id="SSF56801">
    <property type="entry name" value="Acetyl-CoA synthetase-like"/>
    <property type="match status" value="1"/>
</dbReference>
<dbReference type="Gene3D" id="1.10.1200.10">
    <property type="entry name" value="ACP-like"/>
    <property type="match status" value="1"/>
</dbReference>
<keyword evidence="7" id="KW-1185">Reference proteome</keyword>
<dbReference type="GO" id="GO:0006631">
    <property type="term" value="P:fatty acid metabolic process"/>
    <property type="evidence" value="ECO:0007669"/>
    <property type="project" value="TreeGrafter"/>
</dbReference>
<dbReference type="Gene3D" id="3.40.50.12780">
    <property type="entry name" value="N-terminal domain of ligase-like"/>
    <property type="match status" value="1"/>
</dbReference>
<feature type="transmembrane region" description="Helical" evidence="4">
    <location>
        <begin position="1421"/>
        <end position="1449"/>
    </location>
</feature>
<dbReference type="Gene3D" id="2.160.10.10">
    <property type="entry name" value="Hexapeptide repeat proteins"/>
    <property type="match status" value="2"/>
</dbReference>
<dbReference type="PROSITE" id="PS50075">
    <property type="entry name" value="CARRIER"/>
    <property type="match status" value="1"/>
</dbReference>
<dbReference type="InterPro" id="IPR036736">
    <property type="entry name" value="ACP-like_sf"/>
</dbReference>
<dbReference type="Pfam" id="PF00132">
    <property type="entry name" value="Hexapep"/>
    <property type="match status" value="1"/>
</dbReference>
<dbReference type="Proteomes" id="UP000019804">
    <property type="component" value="Unassembled WGS sequence"/>
</dbReference>
<evidence type="ECO:0000256" key="1">
    <source>
        <dbReference type="ARBA" id="ARBA00022450"/>
    </source>
</evidence>
<feature type="transmembrane region" description="Helical" evidence="4">
    <location>
        <begin position="1375"/>
        <end position="1401"/>
    </location>
</feature>
<protein>
    <submittedName>
        <fullName evidence="6">Acetyl-CoA synthetase-like protein</fullName>
    </submittedName>
</protein>
<sequence>MADSPGSSLMEQLLRLRSEASHPDSAHHLSALLSSHSGPWSLRHLLPCFHDIYKALPESIKANNDEFITRLRAQVKAATPNVAELIGTDSRPGFIDVSTGRNLTHGAIRQFVQNFQLPVGPSRHGKPRVAVILPNGPLMAIAVIAFANKYTIVPMAPNTVPEQLHMDIDQVQADAVVALDADIGKLQLDNGSRPVFGVEPLEDLTFRVISAQNTSSAVDFAPNVRDDIAIILFTSGTSGNKKLVPISTYNLIAGTMATMESVELTETDTCLNMMPLNHVSSGGILRSIFSPLLAGGATICCPSFDPSMFWDAVQSPHMTPTWYYATPTMHQMILGEAEHRPDAVKQSVIQFICNAGGGLPPTLAVQLRDTFRCVVLPSYGMTECMPIAAPPKNYTLDRQGTSGRIVGPEVAILEGGKPVARPGMLGHICVRGSPAFEGYLTSEGKIDLSAFDESGWFDTGDLGYLDADNYLYITGRSKEVINRGGEIISPVEVEDAVLAAAKDPNSPLYGRVSETLAFSAPDEVLQEVVGAVIVTPPGKTRPDLRQLNEALHPIIHQPKWPAVVVYMDRVPKSNNKIQRIKLAQRLGLETLTPSTPLADRHYEAVCPPNGTPLSASIPQQQCVIDDNIIRSVLTEMAGTPDVHIQTHPRDGFAQAVLFVNNPDDNHVTPGDLRDQLDGYLIPSRITPLEGPMPLDPFGNPDQAAIDDAIRARNSDGDLSPIQRRVREIFAAALSCAAEDISALTDFFAAGGDSLSAGRLVSQLRREFGIFLAGDILFHNSTVGDMEHKITEAVNIKAAKGDDGEVELPGCEKTYSSTNPILLVLHLFPVMFFAPMKRAFQWLLFAYVMAECSTRFPIREVLIGRLVLIVLAVLAARVGGSIVSPFCGIIFKWLVIGRYKEGMFPMWGPYHTRWWLTQKALQVCGKGIFNNYNWSRILFYRLLGAKIGKNVTLAPSAKIGEYDLVEIGDNVVLDTCQVRPFAVERNTSMLLKRIRIGKDSSVGIKSIVAPGADIPENTCIGPNSSSWELQDADESNRDLLTSRIPSPHWIWTLLIVEPIKILVWVASRLTWMGGLVPMVRQYPVPAADMFLATLEWFTQGQRIGFHITAKICRAVGGPIVLFLAILIFKSLLDLICGKPKPGPASKQTTRQKVRSAVLAQILPAGDIHELTRLVGRHYELVSMAIRALGGKVGKRIYWPSVGPAVPDFDLVEVGNDVVFGSRSNIVTSDGYGRDRVVIGDGAMVGDRCVALPGVTIGREAMIGSGALLRRNGDYPANTVWTGSKGGDAVQFPGSNTPMPSSTAPTVVGSSSSSANGDSEDEKRAGEKTPNEKQAPINSKNKTIADTSVTEKDTCKPFGRAFYRHESNYYVLRIWQIVIYSVLSVVITTVYWLLPVLFSLFALRAAITHSDAAGFQQGPWRPFVLYGVLAAILSGVSAAQAFIALGIVITIKWMVMGRRKEGTFHWDKSSYNQRWQFLLSCETLIKDCYGGGLLPMITGSAYIVWYYRLLGATIGKDCSIHANGTPNIFFTEPDLLTLGDRVAVDDSSLVCHLNSRGEFELHTLNVGDRSIMRAGSRLMSGASMGQDACLLEHTLVLSGDHVEDGNLLDFDGQIIIYQLLSSLRTFALFSQEVMNANAYLLLSLNLCHIANVDAH</sequence>
<gene>
    <name evidence="6" type="ORF">EURHEDRAFT_552178</name>
</gene>
<dbReference type="InterPro" id="IPR000873">
    <property type="entry name" value="AMP-dep_synth/lig_dom"/>
</dbReference>
<feature type="domain" description="Carrier" evidence="5">
    <location>
        <begin position="719"/>
        <end position="793"/>
    </location>
</feature>
<evidence type="ECO:0000313" key="6">
    <source>
        <dbReference type="EMBL" id="EYE90083.1"/>
    </source>
</evidence>
<keyword evidence="4" id="KW-0472">Membrane</keyword>
<feature type="region of interest" description="Disordered" evidence="3">
    <location>
        <begin position="1284"/>
        <end position="1346"/>
    </location>
</feature>
<keyword evidence="4" id="KW-0812">Transmembrane</keyword>
<dbReference type="GeneID" id="63702674"/>
<dbReference type="RefSeq" id="XP_040633773.1">
    <property type="nucleotide sequence ID" value="XM_040787550.1"/>
</dbReference>
<dbReference type="SUPFAM" id="SSF47336">
    <property type="entry name" value="ACP-like"/>
    <property type="match status" value="1"/>
</dbReference>
<proteinExistence type="predicted"/>
<dbReference type="InterPro" id="IPR001451">
    <property type="entry name" value="Hexapep"/>
</dbReference>
<dbReference type="InterPro" id="IPR020806">
    <property type="entry name" value="PKS_PP-bd"/>
</dbReference>
<dbReference type="GO" id="GO:0031177">
    <property type="term" value="F:phosphopantetheine binding"/>
    <property type="evidence" value="ECO:0007669"/>
    <property type="project" value="InterPro"/>
</dbReference>
<dbReference type="InterPro" id="IPR011004">
    <property type="entry name" value="Trimer_LpxA-like_sf"/>
</dbReference>
<feature type="compositionally biased region" description="Low complexity" evidence="3">
    <location>
        <begin position="1298"/>
        <end position="1315"/>
    </location>
</feature>
<evidence type="ECO:0000259" key="5">
    <source>
        <dbReference type="PROSITE" id="PS50075"/>
    </source>
</evidence>
<accession>A0A017RZA4</accession>
<evidence type="ECO:0000256" key="3">
    <source>
        <dbReference type="SAM" id="MobiDB-lite"/>
    </source>
</evidence>
<dbReference type="InterPro" id="IPR042099">
    <property type="entry name" value="ANL_N_sf"/>
</dbReference>
<dbReference type="OrthoDB" id="3633556at2759"/>